<reference evidence="3" key="1">
    <citation type="journal article" date="2019" name="Int. J. Syst. Evol. Microbiol.">
        <title>The Global Catalogue of Microorganisms (GCM) 10K type strain sequencing project: providing services to taxonomists for standard genome sequencing and annotation.</title>
        <authorList>
            <consortium name="The Broad Institute Genomics Platform"/>
            <consortium name="The Broad Institute Genome Sequencing Center for Infectious Disease"/>
            <person name="Wu L."/>
            <person name="Ma J."/>
        </authorList>
    </citation>
    <scope>NUCLEOTIDE SEQUENCE [LARGE SCALE GENOMIC DNA]</scope>
    <source>
        <strain evidence="3">CGMCC 4.1437</strain>
    </source>
</reference>
<evidence type="ECO:0000313" key="2">
    <source>
        <dbReference type="EMBL" id="MFC5662366.1"/>
    </source>
</evidence>
<dbReference type="Proteomes" id="UP001595975">
    <property type="component" value="Unassembled WGS sequence"/>
</dbReference>
<evidence type="ECO:0000313" key="3">
    <source>
        <dbReference type="Proteomes" id="UP001595975"/>
    </source>
</evidence>
<dbReference type="RefSeq" id="WP_380223978.1">
    <property type="nucleotide sequence ID" value="NZ_JBHSOF010000004.1"/>
</dbReference>
<dbReference type="InterPro" id="IPR037523">
    <property type="entry name" value="VOC_core"/>
</dbReference>
<dbReference type="InterPro" id="IPR029068">
    <property type="entry name" value="Glyas_Bleomycin-R_OHBP_Dase"/>
</dbReference>
<dbReference type="InterPro" id="IPR004360">
    <property type="entry name" value="Glyas_Fos-R_dOase_dom"/>
</dbReference>
<dbReference type="PANTHER" id="PTHR39175">
    <property type="entry name" value="FAMILY PROTEIN, PUTATIVE (AFU_ORTHOLOGUE AFUA_3G15060)-RELATED"/>
    <property type="match status" value="1"/>
</dbReference>
<sequence length="134" mass="14592">MTSGFTFERLHHVQLDIPAGAEDECRAFWHGVLGMTELAKPPVLAARGGCWFRGGGVEVHLGVVPEFRPSRKGHPGFQVGDLDALAERLAAHGHEVVWDDNLPGHRRFHSSDRLGNRLEFLEPSPSPSPAAADA</sequence>
<name>A0ABW0WZS0_9ACTN</name>
<comment type="caution">
    <text evidence="2">The sequence shown here is derived from an EMBL/GenBank/DDBJ whole genome shotgun (WGS) entry which is preliminary data.</text>
</comment>
<dbReference type="PROSITE" id="PS51819">
    <property type="entry name" value="VOC"/>
    <property type="match status" value="1"/>
</dbReference>
<dbReference type="Gene3D" id="3.10.180.10">
    <property type="entry name" value="2,3-Dihydroxybiphenyl 1,2-Dioxygenase, domain 1"/>
    <property type="match status" value="1"/>
</dbReference>
<dbReference type="Pfam" id="PF00903">
    <property type="entry name" value="Glyoxalase"/>
    <property type="match status" value="1"/>
</dbReference>
<protein>
    <submittedName>
        <fullName evidence="2">VOC family protein</fullName>
    </submittedName>
</protein>
<dbReference type="SUPFAM" id="SSF54593">
    <property type="entry name" value="Glyoxalase/Bleomycin resistance protein/Dihydroxybiphenyl dioxygenase"/>
    <property type="match status" value="1"/>
</dbReference>
<proteinExistence type="predicted"/>
<evidence type="ECO:0000259" key="1">
    <source>
        <dbReference type="PROSITE" id="PS51819"/>
    </source>
</evidence>
<organism evidence="2 3">
    <name type="scientific">Kitasatospora misakiensis</name>
    <dbReference type="NCBI Taxonomy" id="67330"/>
    <lineage>
        <taxon>Bacteria</taxon>
        <taxon>Bacillati</taxon>
        <taxon>Actinomycetota</taxon>
        <taxon>Actinomycetes</taxon>
        <taxon>Kitasatosporales</taxon>
        <taxon>Streptomycetaceae</taxon>
        <taxon>Kitasatospora</taxon>
    </lineage>
</organism>
<gene>
    <name evidence="2" type="ORF">ACFP3U_05150</name>
</gene>
<keyword evidence="3" id="KW-1185">Reference proteome</keyword>
<dbReference type="EMBL" id="JBHSOF010000004">
    <property type="protein sequence ID" value="MFC5662366.1"/>
    <property type="molecule type" value="Genomic_DNA"/>
</dbReference>
<feature type="domain" description="VOC" evidence="1">
    <location>
        <begin position="9"/>
        <end position="123"/>
    </location>
</feature>
<dbReference type="PANTHER" id="PTHR39175:SF1">
    <property type="entry name" value="FAMILY PROTEIN, PUTATIVE (AFU_ORTHOLOGUE AFUA_3G15060)-RELATED"/>
    <property type="match status" value="1"/>
</dbReference>
<accession>A0ABW0WZS0</accession>